<evidence type="ECO:0000313" key="2">
    <source>
        <dbReference type="EMBL" id="MDV2684726.1"/>
    </source>
</evidence>
<dbReference type="Gene3D" id="1.10.3210.10">
    <property type="entry name" value="Hypothetical protein af1432"/>
    <property type="match status" value="1"/>
</dbReference>
<dbReference type="EMBL" id="JAWJBA010000002">
    <property type="protein sequence ID" value="MDV2684726.1"/>
    <property type="molecule type" value="Genomic_DNA"/>
</dbReference>
<dbReference type="PANTHER" id="PTHR43155">
    <property type="entry name" value="CYCLIC DI-GMP PHOSPHODIESTERASE PA4108-RELATED"/>
    <property type="match status" value="1"/>
</dbReference>
<dbReference type="CDD" id="cd00077">
    <property type="entry name" value="HDc"/>
    <property type="match status" value="1"/>
</dbReference>
<dbReference type="InterPro" id="IPR003607">
    <property type="entry name" value="HD/PDEase_dom"/>
</dbReference>
<sequence length="361" mass="41337">MKITPNQLIEGCILSVPIMGHTDTPIVKENTVLSSNHISAIQSFLVPIVEVESTLANGVIFKPQGIIYESNKEIKGEIKKEKKFIEIYNEAVKQYRKLYIEWQSGKKIEMICVRKSLTPLFEYVLDHPKELLTIHHLSKVEEYIYHHSVSVGCLASFIAKKLHYSKRDWLQVGIAGALCDAGMSKIPSKLLMKKGPLSKFEFSEIKKHPVHSYNMLKEVTGVSNAILLSVLQHHERIDRSGYPLRSDKKKLHSFSQVIAVADVFHAMTSERIYSKKQSPYDVLNHLCKDHFGRFEHQIMQTFCESYSQLSIGARVRLKCGDLAEIIFFDNQRLSNPMIKLLHTGEIFELNKDQSLQIEEIV</sequence>
<evidence type="ECO:0000259" key="1">
    <source>
        <dbReference type="PROSITE" id="PS51832"/>
    </source>
</evidence>
<dbReference type="InterPro" id="IPR037522">
    <property type="entry name" value="HD_GYP_dom"/>
</dbReference>
<proteinExistence type="predicted"/>
<dbReference type="RefSeq" id="WP_317121920.1">
    <property type="nucleotide sequence ID" value="NZ_JAWJBA010000002.1"/>
</dbReference>
<keyword evidence="3" id="KW-1185">Reference proteome</keyword>
<comment type="caution">
    <text evidence="2">The sequence shown here is derived from an EMBL/GenBank/DDBJ whole genome shotgun (WGS) entry which is preliminary data.</text>
</comment>
<protein>
    <submittedName>
        <fullName evidence="2">HD domain-containing protein</fullName>
    </submittedName>
</protein>
<evidence type="ECO:0000313" key="3">
    <source>
        <dbReference type="Proteomes" id="UP001287282"/>
    </source>
</evidence>
<name>A0ABU3XA11_9BACI</name>
<gene>
    <name evidence="2" type="ORF">RYX56_10135</name>
</gene>
<dbReference type="PROSITE" id="PS51832">
    <property type="entry name" value="HD_GYP"/>
    <property type="match status" value="1"/>
</dbReference>
<accession>A0ABU3XA11</accession>
<feature type="domain" description="HD-GYP" evidence="1">
    <location>
        <begin position="111"/>
        <end position="318"/>
    </location>
</feature>
<organism evidence="2 3">
    <name type="scientific">Alkalihalophilus lindianensis</name>
    <dbReference type="NCBI Taxonomy" id="1630542"/>
    <lineage>
        <taxon>Bacteria</taxon>
        <taxon>Bacillati</taxon>
        <taxon>Bacillota</taxon>
        <taxon>Bacilli</taxon>
        <taxon>Bacillales</taxon>
        <taxon>Bacillaceae</taxon>
        <taxon>Alkalihalophilus</taxon>
    </lineage>
</organism>
<reference evidence="2 3" key="1">
    <citation type="submission" date="2023-10" db="EMBL/GenBank/DDBJ databases">
        <title>Screening of Alkalihalobacillus lindianensis BZ-TG-R113 and Its Alleviation of Salt Stress on Rapeseed Growth.</title>
        <authorList>
            <person name="Zhao B."/>
            <person name="Guo T."/>
        </authorList>
    </citation>
    <scope>NUCLEOTIDE SEQUENCE [LARGE SCALE GENOMIC DNA]</scope>
    <source>
        <strain evidence="2 3">BZ-TG-R113</strain>
    </source>
</reference>
<dbReference type="SUPFAM" id="SSF109604">
    <property type="entry name" value="HD-domain/PDEase-like"/>
    <property type="match status" value="1"/>
</dbReference>
<dbReference type="PANTHER" id="PTHR43155:SF2">
    <property type="entry name" value="CYCLIC DI-GMP PHOSPHODIESTERASE PA4108"/>
    <property type="match status" value="1"/>
</dbReference>
<dbReference type="Pfam" id="PF13487">
    <property type="entry name" value="HD_5"/>
    <property type="match status" value="1"/>
</dbReference>
<dbReference type="SMART" id="SM00471">
    <property type="entry name" value="HDc"/>
    <property type="match status" value="1"/>
</dbReference>
<dbReference type="Proteomes" id="UP001287282">
    <property type="component" value="Unassembled WGS sequence"/>
</dbReference>